<organism evidence="1 2">
    <name type="scientific">Lactuca sativa</name>
    <name type="common">Garden lettuce</name>
    <dbReference type="NCBI Taxonomy" id="4236"/>
    <lineage>
        <taxon>Eukaryota</taxon>
        <taxon>Viridiplantae</taxon>
        <taxon>Streptophyta</taxon>
        <taxon>Embryophyta</taxon>
        <taxon>Tracheophyta</taxon>
        <taxon>Spermatophyta</taxon>
        <taxon>Magnoliopsida</taxon>
        <taxon>eudicotyledons</taxon>
        <taxon>Gunneridae</taxon>
        <taxon>Pentapetalae</taxon>
        <taxon>asterids</taxon>
        <taxon>campanulids</taxon>
        <taxon>Asterales</taxon>
        <taxon>Asteraceae</taxon>
        <taxon>Cichorioideae</taxon>
        <taxon>Cichorieae</taxon>
        <taxon>Lactucinae</taxon>
        <taxon>Lactuca</taxon>
    </lineage>
</organism>
<evidence type="ECO:0000313" key="1">
    <source>
        <dbReference type="EMBL" id="KAJ0207330.1"/>
    </source>
</evidence>
<proteinExistence type="predicted"/>
<dbReference type="PANTHER" id="PTHR33116">
    <property type="entry name" value="REVERSE TRANSCRIPTASE ZINC-BINDING DOMAIN-CONTAINING PROTEIN-RELATED-RELATED"/>
    <property type="match status" value="1"/>
</dbReference>
<evidence type="ECO:0008006" key="3">
    <source>
        <dbReference type="Google" id="ProtNLM"/>
    </source>
</evidence>
<sequence>MLPCGVWAKSKLHQIEGIQYRGITLGDPEFWRKNELVKSVLRNRPMFYLSLFVAPVGVIEDLENIRRHFLWSGGSGRATVHWVTWDRMKAPTNVEGASLGSLRNLNMAMLAKWWWKFKSSLQSLWAQIVRGFIATQTDLGIASQNVG</sequence>
<keyword evidence="2" id="KW-1185">Reference proteome</keyword>
<dbReference type="Proteomes" id="UP000235145">
    <property type="component" value="Unassembled WGS sequence"/>
</dbReference>
<gene>
    <name evidence="1" type="ORF">LSAT_V11C500242570</name>
</gene>
<comment type="caution">
    <text evidence="1">The sequence shown here is derived from an EMBL/GenBank/DDBJ whole genome shotgun (WGS) entry which is preliminary data.</text>
</comment>
<protein>
    <recommendedName>
        <fullName evidence="3">Reverse transcriptase zinc-binding domain-containing protein</fullName>
    </recommendedName>
</protein>
<name>A0A9R1VM04_LACSA</name>
<reference evidence="1 2" key="1">
    <citation type="journal article" date="2017" name="Nat. Commun.">
        <title>Genome assembly with in vitro proximity ligation data and whole-genome triplication in lettuce.</title>
        <authorList>
            <person name="Reyes-Chin-Wo S."/>
            <person name="Wang Z."/>
            <person name="Yang X."/>
            <person name="Kozik A."/>
            <person name="Arikit S."/>
            <person name="Song C."/>
            <person name="Xia L."/>
            <person name="Froenicke L."/>
            <person name="Lavelle D.O."/>
            <person name="Truco M.J."/>
            <person name="Xia R."/>
            <person name="Zhu S."/>
            <person name="Xu C."/>
            <person name="Xu H."/>
            <person name="Xu X."/>
            <person name="Cox K."/>
            <person name="Korf I."/>
            <person name="Meyers B.C."/>
            <person name="Michelmore R.W."/>
        </authorList>
    </citation>
    <scope>NUCLEOTIDE SEQUENCE [LARGE SCALE GENOMIC DNA]</scope>
    <source>
        <strain evidence="2">cv. Salinas</strain>
        <tissue evidence="1">Seedlings</tissue>
    </source>
</reference>
<dbReference type="PANTHER" id="PTHR33116:SF79">
    <property type="entry name" value="REVERSE TRANSCRIPTASE DOMAIN, ZINC FINGER, CCHC-TYPE-RELATED"/>
    <property type="match status" value="1"/>
</dbReference>
<dbReference type="AlphaFoldDB" id="A0A9R1VM04"/>
<evidence type="ECO:0000313" key="2">
    <source>
        <dbReference type="Proteomes" id="UP000235145"/>
    </source>
</evidence>
<dbReference type="EMBL" id="NBSK02000005">
    <property type="protein sequence ID" value="KAJ0207330.1"/>
    <property type="molecule type" value="Genomic_DNA"/>
</dbReference>
<accession>A0A9R1VM04</accession>